<dbReference type="InterPro" id="IPR004843">
    <property type="entry name" value="Calcineurin-like_PHP"/>
</dbReference>
<keyword evidence="9" id="KW-1185">Reference proteome</keyword>
<dbReference type="SUPFAM" id="SSF56300">
    <property type="entry name" value="Metallo-dependent phosphatases"/>
    <property type="match status" value="1"/>
</dbReference>
<dbReference type="PANTHER" id="PTHR30337">
    <property type="entry name" value="COMPONENT OF ATP-DEPENDENT DSDNA EXONUCLEASE"/>
    <property type="match status" value="1"/>
</dbReference>
<proteinExistence type="inferred from homology"/>
<evidence type="ECO:0000256" key="3">
    <source>
        <dbReference type="ARBA" id="ARBA00022722"/>
    </source>
</evidence>
<evidence type="ECO:0000313" key="9">
    <source>
        <dbReference type="Proteomes" id="UP000616114"/>
    </source>
</evidence>
<dbReference type="CDD" id="cd00840">
    <property type="entry name" value="MPP_Mre11_N"/>
    <property type="match status" value="1"/>
</dbReference>
<protein>
    <recommendedName>
        <fullName evidence="2 6">Nuclease SbcCD subunit D</fullName>
    </recommendedName>
</protein>
<comment type="similarity">
    <text evidence="1 6">Belongs to the SbcD family.</text>
</comment>
<feature type="domain" description="Calcineurin-like phosphoesterase" evidence="7">
    <location>
        <begin position="1"/>
        <end position="95"/>
    </location>
</feature>
<dbReference type="NCBIfam" id="TIGR00619">
    <property type="entry name" value="sbcd"/>
    <property type="match status" value="1"/>
</dbReference>
<reference evidence="8" key="2">
    <citation type="submission" date="2020-09" db="EMBL/GenBank/DDBJ databases">
        <authorList>
            <person name="Sun Q."/>
            <person name="Zhou Y."/>
        </authorList>
    </citation>
    <scope>NUCLEOTIDE SEQUENCE</scope>
    <source>
        <strain evidence="8">CGMCC 1.12785</strain>
    </source>
</reference>
<dbReference type="PANTHER" id="PTHR30337:SF0">
    <property type="entry name" value="NUCLEASE SBCCD SUBUNIT D"/>
    <property type="match status" value="1"/>
</dbReference>
<keyword evidence="6" id="KW-0235">DNA replication</keyword>
<dbReference type="GO" id="GO:0004519">
    <property type="term" value="F:endonuclease activity"/>
    <property type="evidence" value="ECO:0007669"/>
    <property type="project" value="UniProtKB-KW"/>
</dbReference>
<evidence type="ECO:0000313" key="8">
    <source>
        <dbReference type="EMBL" id="GGA22953.1"/>
    </source>
</evidence>
<name>A0A8J2XLI9_9MICO</name>
<accession>A0A8J2XLI9</accession>
<dbReference type="InterPro" id="IPR041796">
    <property type="entry name" value="Mre11_N"/>
</dbReference>
<keyword evidence="6" id="KW-0233">DNA recombination</keyword>
<dbReference type="Pfam" id="PF00149">
    <property type="entry name" value="Metallophos"/>
    <property type="match status" value="1"/>
</dbReference>
<evidence type="ECO:0000256" key="4">
    <source>
        <dbReference type="ARBA" id="ARBA00022801"/>
    </source>
</evidence>
<evidence type="ECO:0000256" key="5">
    <source>
        <dbReference type="ARBA" id="ARBA00022839"/>
    </source>
</evidence>
<organism evidence="8 9">
    <name type="scientific">Sediminivirga luteola</name>
    <dbReference type="NCBI Taxonomy" id="1774748"/>
    <lineage>
        <taxon>Bacteria</taxon>
        <taxon>Bacillati</taxon>
        <taxon>Actinomycetota</taxon>
        <taxon>Actinomycetes</taxon>
        <taxon>Micrococcales</taxon>
        <taxon>Brevibacteriaceae</taxon>
        <taxon>Sediminivirga</taxon>
    </lineage>
</organism>
<comment type="subunit">
    <text evidence="6">Heterodimer of SbcC and SbcD.</text>
</comment>
<dbReference type="GO" id="GO:0006260">
    <property type="term" value="P:DNA replication"/>
    <property type="evidence" value="ECO:0007669"/>
    <property type="project" value="UniProtKB-KW"/>
</dbReference>
<comment type="function">
    <text evidence="6">SbcCD cleaves DNA hairpin structures. These structures can inhibit DNA replication and are intermediates in certain DNA recombination reactions. The complex acts as a 3'-&gt;5' double strand exonuclease that can open hairpins. It also has a 5' single-strand endonuclease activity.</text>
</comment>
<dbReference type="RefSeq" id="WP_188551467.1">
    <property type="nucleotide sequence ID" value="NZ_BMFY01000013.1"/>
</dbReference>
<comment type="caution">
    <text evidence="8">The sequence shown here is derived from an EMBL/GenBank/DDBJ whole genome shotgun (WGS) entry which is preliminary data.</text>
</comment>
<keyword evidence="6" id="KW-0255">Endonuclease</keyword>
<evidence type="ECO:0000256" key="6">
    <source>
        <dbReference type="RuleBase" id="RU363069"/>
    </source>
</evidence>
<dbReference type="Proteomes" id="UP000616114">
    <property type="component" value="Unassembled WGS sequence"/>
</dbReference>
<dbReference type="AlphaFoldDB" id="A0A8J2XLI9"/>
<evidence type="ECO:0000256" key="1">
    <source>
        <dbReference type="ARBA" id="ARBA00010555"/>
    </source>
</evidence>
<sequence>MRFIHTSDWHLGRTFHGADMRRFQRDFLEFLVREAASHQVDAVLVAGDVYDRALPGPEVIAMFDDAVDALLETGAQVVISSGNHDSGPRLGYGRRRFARAGLHLRTVPADIADPVRLEDAHGPVEVYGIPYLEPGLVWRDLGAAHRTHQAVLTAAVERILAGRDTLPHRSVVLAHAFITGATPSDSERDVSVGGLGNAGASVFTPFDYTALGHVHRPQAITSAVRYSGSPLPYSFSEAGVPKTVSLVELGEAGELELEQIPVPAGRPLAVLEGSFEQLRTDPAFAFAEGAFVSARLDDTARVPHAMARLRERFAHLVHLEWTSRLPAAPATRLGAGSGPSDEEIFSAYLRHVTGNPAGTAQRRAFAEAMLEARA</sequence>
<reference evidence="8" key="1">
    <citation type="journal article" date="2014" name="Int. J. Syst. Evol. Microbiol.">
        <title>Complete genome sequence of Corynebacterium casei LMG S-19264T (=DSM 44701T), isolated from a smear-ripened cheese.</title>
        <authorList>
            <consortium name="US DOE Joint Genome Institute (JGI-PGF)"/>
            <person name="Walter F."/>
            <person name="Albersmeier A."/>
            <person name="Kalinowski J."/>
            <person name="Ruckert C."/>
        </authorList>
    </citation>
    <scope>NUCLEOTIDE SEQUENCE</scope>
    <source>
        <strain evidence="8">CGMCC 1.12785</strain>
    </source>
</reference>
<gene>
    <name evidence="6 8" type="primary">sbcD</name>
    <name evidence="8" type="ORF">GCM10011333_27430</name>
</gene>
<dbReference type="GO" id="GO:0008408">
    <property type="term" value="F:3'-5' exonuclease activity"/>
    <property type="evidence" value="ECO:0007669"/>
    <property type="project" value="InterPro"/>
</dbReference>
<evidence type="ECO:0000256" key="2">
    <source>
        <dbReference type="ARBA" id="ARBA00013365"/>
    </source>
</evidence>
<keyword evidence="3 6" id="KW-0540">Nuclease</keyword>
<keyword evidence="4 6" id="KW-0378">Hydrolase</keyword>
<dbReference type="InterPro" id="IPR004593">
    <property type="entry name" value="SbcD"/>
</dbReference>
<dbReference type="Gene3D" id="3.60.21.10">
    <property type="match status" value="1"/>
</dbReference>
<dbReference type="GO" id="GO:0006310">
    <property type="term" value="P:DNA recombination"/>
    <property type="evidence" value="ECO:0007669"/>
    <property type="project" value="UniProtKB-KW"/>
</dbReference>
<dbReference type="InterPro" id="IPR029052">
    <property type="entry name" value="Metallo-depent_PP-like"/>
</dbReference>
<evidence type="ECO:0000259" key="7">
    <source>
        <dbReference type="Pfam" id="PF00149"/>
    </source>
</evidence>
<dbReference type="EMBL" id="BMFY01000013">
    <property type="protein sequence ID" value="GGA22953.1"/>
    <property type="molecule type" value="Genomic_DNA"/>
</dbReference>
<keyword evidence="5 6" id="KW-0269">Exonuclease</keyword>
<dbReference type="InterPro" id="IPR050535">
    <property type="entry name" value="DNA_Repair-Maintenance_Comp"/>
</dbReference>